<evidence type="ECO:0000313" key="2">
    <source>
        <dbReference type="EMBL" id="UZJ30617.1"/>
    </source>
</evidence>
<keyword evidence="1" id="KW-0472">Membrane</keyword>
<keyword evidence="1" id="KW-0812">Transmembrane</keyword>
<dbReference type="RefSeq" id="WP_265362051.1">
    <property type="nucleotide sequence ID" value="NZ_CP110636.1"/>
</dbReference>
<evidence type="ECO:0000313" key="3">
    <source>
        <dbReference type="Proteomes" id="UP001164959"/>
    </source>
</evidence>
<protein>
    <submittedName>
        <fullName evidence="2">Uncharacterized protein</fullName>
    </submittedName>
</protein>
<sequence length="126" mass="13093">MSVLTWIVTLASVASAGIMLGIGIWQENVYIKPVRAAATKAVEIGKEAVSRNADLLAEAEKVEKSEAPEALEAQSKALDAMGGTLEGVAKFAESLKDLDAATRAYLISVVFLLVATLGVSVGQFAG</sequence>
<feature type="transmembrane region" description="Helical" evidence="1">
    <location>
        <begin position="104"/>
        <end position="125"/>
    </location>
</feature>
<reference evidence="2" key="1">
    <citation type="submission" date="2022-11" db="EMBL/GenBank/DDBJ databases">
        <title>Identification and genomic analyses of a novel endophytic actinobacterium Streptomyces endophytica sp. nov. with potential for biocontrol of Yam anthracnose.</title>
        <authorList>
            <person name="Huang X."/>
        </authorList>
    </citation>
    <scope>NUCLEOTIDE SEQUENCE</scope>
    <source>
        <strain evidence="2">HNM0140</strain>
    </source>
</reference>
<keyword evidence="3" id="KW-1185">Reference proteome</keyword>
<keyword evidence="1" id="KW-1133">Transmembrane helix</keyword>
<dbReference type="Proteomes" id="UP001164959">
    <property type="component" value="Chromosome"/>
</dbReference>
<name>A0ABY6PAK3_9ACTN</name>
<evidence type="ECO:0000256" key="1">
    <source>
        <dbReference type="SAM" id="Phobius"/>
    </source>
</evidence>
<gene>
    <name evidence="2" type="ORF">OJ254_09930</name>
</gene>
<feature type="transmembrane region" description="Helical" evidence="1">
    <location>
        <begin position="6"/>
        <end position="25"/>
    </location>
</feature>
<proteinExistence type="predicted"/>
<organism evidence="2 3">
    <name type="scientific">Streptomyces endophytica</name>
    <dbReference type="NCBI Taxonomy" id="2991496"/>
    <lineage>
        <taxon>Bacteria</taxon>
        <taxon>Bacillati</taxon>
        <taxon>Actinomycetota</taxon>
        <taxon>Actinomycetes</taxon>
        <taxon>Kitasatosporales</taxon>
        <taxon>Streptomycetaceae</taxon>
        <taxon>Streptomyces</taxon>
    </lineage>
</organism>
<accession>A0ABY6PAK3</accession>
<dbReference type="EMBL" id="CP110636">
    <property type="protein sequence ID" value="UZJ30617.1"/>
    <property type="molecule type" value="Genomic_DNA"/>
</dbReference>